<dbReference type="Gene3D" id="3.30.200.20">
    <property type="entry name" value="Phosphorylase Kinase, domain 1"/>
    <property type="match status" value="1"/>
</dbReference>
<protein>
    <submittedName>
        <fullName evidence="4">Phosphotransferase</fullName>
    </submittedName>
</protein>
<dbReference type="RefSeq" id="WP_241571252.1">
    <property type="nucleotide sequence ID" value="NZ_JAKUML010000008.1"/>
</dbReference>
<dbReference type="InterPro" id="IPR011009">
    <property type="entry name" value="Kinase-like_dom_sf"/>
</dbReference>
<sequence length="346" mass="40150">MQREQLIDAWLNQVLPQQDFKINYLAGDASFRRYARIALSSQRYMLMDAPPEKEDCAPFVQIASYLSSYGARVPQIVAQDLTQGFLLLEDFGDQLLSTELNQSTVDQYYLQAFAQIIQLQSIAVDAQIFPQYSAEKLTDEMRLFDHWMLPALDITLSEAQQSMLNNSYAWILDNLKNQPQVIVHRDYHSRNLMVLESESVLGVIDFQDAVVGPDTYDLISIVRDAYVQWLPEQVAKWIDQFYGLLPESAKVGRSLEQFRIDAEVMSIQRHLKILGIFVRLFVRDGKSGYLKDLPRVMWYLRQELNNCPELAELQSFVENDVMPKFEQKYGTYQELTIEMLKEEVSQ</sequence>
<feature type="domain" description="Aminoglycoside phosphotransferase" evidence="3">
    <location>
        <begin position="23"/>
        <end position="243"/>
    </location>
</feature>
<evidence type="ECO:0000313" key="4">
    <source>
        <dbReference type="EMBL" id="MCJ8146577.1"/>
    </source>
</evidence>
<comment type="caution">
    <text evidence="4">The sequence shown here is derived from an EMBL/GenBank/DDBJ whole genome shotgun (WGS) entry which is preliminary data.</text>
</comment>
<dbReference type="Gene3D" id="3.90.1200.10">
    <property type="match status" value="1"/>
</dbReference>
<dbReference type="GO" id="GO:0005524">
    <property type="term" value="F:ATP binding"/>
    <property type="evidence" value="ECO:0007669"/>
    <property type="project" value="UniProtKB-KW"/>
</dbReference>
<evidence type="ECO:0000259" key="3">
    <source>
        <dbReference type="Pfam" id="PF01636"/>
    </source>
</evidence>
<organism evidence="4 5">
    <name type="scientific">Acinetobacter sedimenti</name>
    <dbReference type="NCBI Taxonomy" id="2919922"/>
    <lineage>
        <taxon>Bacteria</taxon>
        <taxon>Pseudomonadati</taxon>
        <taxon>Pseudomonadota</taxon>
        <taxon>Gammaproteobacteria</taxon>
        <taxon>Moraxellales</taxon>
        <taxon>Moraxellaceae</taxon>
        <taxon>Acinetobacter</taxon>
    </lineage>
</organism>
<name>A0A9X1WYW3_9GAMM</name>
<accession>A0A9X1WYW3</accession>
<evidence type="ECO:0000313" key="5">
    <source>
        <dbReference type="Proteomes" id="UP001139701"/>
    </source>
</evidence>
<dbReference type="PANTHER" id="PTHR33540:SF1">
    <property type="entry name" value="N-ACETYLMURAMATE_N-ACETYLGLUCOSAMINE KINASE"/>
    <property type="match status" value="1"/>
</dbReference>
<keyword evidence="5" id="KW-1185">Reference proteome</keyword>
<dbReference type="Proteomes" id="UP001139701">
    <property type="component" value="Unassembled WGS sequence"/>
</dbReference>
<dbReference type="SUPFAM" id="SSF56112">
    <property type="entry name" value="Protein kinase-like (PK-like)"/>
    <property type="match status" value="1"/>
</dbReference>
<dbReference type="EMBL" id="JAKUML010000008">
    <property type="protein sequence ID" value="MCJ8146577.1"/>
    <property type="molecule type" value="Genomic_DNA"/>
</dbReference>
<dbReference type="PANTHER" id="PTHR33540">
    <property type="entry name" value="TRNA THREONYLCARBAMOYLADENOSINE BIOSYNTHESIS PROTEIN TSAE"/>
    <property type="match status" value="1"/>
</dbReference>
<proteinExistence type="predicted"/>
<dbReference type="AlphaFoldDB" id="A0A9X1WYW3"/>
<keyword evidence="2" id="KW-0067">ATP-binding</keyword>
<gene>
    <name evidence="4" type="ORF">MKI79_06630</name>
</gene>
<evidence type="ECO:0000256" key="1">
    <source>
        <dbReference type="ARBA" id="ARBA00022741"/>
    </source>
</evidence>
<reference evidence="4" key="1">
    <citation type="submission" date="2022-02" db="EMBL/GenBank/DDBJ databases">
        <title>Acinetobacter A3.8 sp. nov., isolated from Sediment (Zhairuo Island).</title>
        <authorList>
            <person name="Zheng K."/>
        </authorList>
    </citation>
    <scope>NUCLEOTIDE SEQUENCE</scope>
    <source>
        <strain evidence="4">A3.8</strain>
    </source>
</reference>
<dbReference type="Pfam" id="PF01636">
    <property type="entry name" value="APH"/>
    <property type="match status" value="1"/>
</dbReference>
<evidence type="ECO:0000256" key="2">
    <source>
        <dbReference type="ARBA" id="ARBA00022840"/>
    </source>
</evidence>
<dbReference type="InterPro" id="IPR002575">
    <property type="entry name" value="Aminoglycoside_PTrfase"/>
</dbReference>
<keyword evidence="1" id="KW-0547">Nucleotide-binding</keyword>